<keyword evidence="3 9" id="KW-0812">Transmembrane</keyword>
<keyword evidence="5" id="KW-0297">G-protein coupled receptor</keyword>
<protein>
    <recommendedName>
        <fullName evidence="10">G-protein coupled receptors family 1 profile domain-containing protein</fullName>
    </recommendedName>
</protein>
<gene>
    <name evidence="11" type="ORF">FBUS_05026</name>
</gene>
<evidence type="ECO:0000259" key="10">
    <source>
        <dbReference type="PROSITE" id="PS50262"/>
    </source>
</evidence>
<evidence type="ECO:0000256" key="2">
    <source>
        <dbReference type="ARBA" id="ARBA00022475"/>
    </source>
</evidence>
<dbReference type="Pfam" id="PF00001">
    <property type="entry name" value="7tm_1"/>
    <property type="match status" value="1"/>
</dbReference>
<dbReference type="InterPro" id="IPR000276">
    <property type="entry name" value="GPCR_Rhodpsn"/>
</dbReference>
<dbReference type="Gene3D" id="1.20.1070.10">
    <property type="entry name" value="Rhodopsin 7-helix transmembrane proteins"/>
    <property type="match status" value="1"/>
</dbReference>
<dbReference type="GO" id="GO:0004930">
    <property type="term" value="F:G protein-coupled receptor activity"/>
    <property type="evidence" value="ECO:0007669"/>
    <property type="project" value="UniProtKB-KW"/>
</dbReference>
<evidence type="ECO:0000256" key="4">
    <source>
        <dbReference type="ARBA" id="ARBA00022989"/>
    </source>
</evidence>
<evidence type="ECO:0000256" key="3">
    <source>
        <dbReference type="ARBA" id="ARBA00022692"/>
    </source>
</evidence>
<comment type="subcellular location">
    <subcellularLocation>
        <location evidence="1">Cell membrane</location>
        <topology evidence="1">Multi-pass membrane protein</topology>
    </subcellularLocation>
</comment>
<dbReference type="PANTHER" id="PTHR24249:SF372">
    <property type="entry name" value="G-PROTEIN COUPLED RECEPTORS FAMILY 1 PROFILE DOMAIN-CONTAINING PROTEIN"/>
    <property type="match status" value="1"/>
</dbReference>
<evidence type="ECO:0000313" key="12">
    <source>
        <dbReference type="Proteomes" id="UP000728185"/>
    </source>
</evidence>
<dbReference type="InterPro" id="IPR017452">
    <property type="entry name" value="GPCR_Rhodpsn_7TM"/>
</dbReference>
<keyword evidence="6 9" id="KW-0472">Membrane</keyword>
<feature type="transmembrane region" description="Helical" evidence="9">
    <location>
        <begin position="485"/>
        <end position="506"/>
    </location>
</feature>
<name>A0A8E0RT79_9TREM</name>
<accession>A0A8E0RT79</accession>
<keyword evidence="8" id="KW-0807">Transducer</keyword>
<feature type="transmembrane region" description="Helical" evidence="9">
    <location>
        <begin position="146"/>
        <end position="167"/>
    </location>
</feature>
<reference evidence="11" key="1">
    <citation type="submission" date="2019-05" db="EMBL/GenBank/DDBJ databases">
        <title>Annotation for the trematode Fasciolopsis buski.</title>
        <authorList>
            <person name="Choi Y.-J."/>
        </authorList>
    </citation>
    <scope>NUCLEOTIDE SEQUENCE</scope>
    <source>
        <strain evidence="11">HT</strain>
        <tissue evidence="11">Whole worm</tissue>
    </source>
</reference>
<evidence type="ECO:0000256" key="9">
    <source>
        <dbReference type="SAM" id="Phobius"/>
    </source>
</evidence>
<comment type="caution">
    <text evidence="11">The sequence shown here is derived from an EMBL/GenBank/DDBJ whole genome shotgun (WGS) entry which is preliminary data.</text>
</comment>
<sequence length="536" mass="60785">MQSELYDKDGSGHELRTNLTASVQFVLLVFVLFLSLVENLFLFLVSFASVHRWCRDRYVKHRYRDGFNSQSGYFIRSSIRKGLQTERPLSSRLRNESEDCESNDLFGNAYQICPTPQYDRYSDAEMDRISVGTNYPSDHIGNITRLYFGNLCLANLLLALLAMPFSIAASIGTTNGPGTISTQTNFTFHIEKAEHHDNILLKYPLIISGGMCAFIESIVCAIMMATVYSLVHLTADRLLAISLPLHYHRLATRNRVLISICLVWIVSALFVSLAHLLALIPGMTSSHSMTMHADSDKDIYRCFILGQHDEEKHWRMAITYFFLVFIFPFAFIIAAYVRIYIIVRRCLLGQLSQGTHMPRQETGTHQRLRRSFSSGQIQQGTSNANIEANSQTVVSAQAVLMGRSCIAEQLSKAGSHRSHEPWISYRNNNRGQKVQTKAAKTACLLVITFFSLTAPYFIFCAVEPFLNIHFSVIPEETQDELFETISSIIVWLLYVNSVLTPGLYALRDGVLRRRIASIWPVPYKNTATLRPRSFVD</sequence>
<dbReference type="SUPFAM" id="SSF81321">
    <property type="entry name" value="Family A G protein-coupled receptor-like"/>
    <property type="match status" value="1"/>
</dbReference>
<feature type="domain" description="G-protein coupled receptors family 1 profile" evidence="10">
    <location>
        <begin position="107"/>
        <end position="504"/>
    </location>
</feature>
<dbReference type="PANTHER" id="PTHR24249">
    <property type="entry name" value="HISTAMINE RECEPTOR-RELATED G-PROTEIN COUPLED RECEPTOR"/>
    <property type="match status" value="1"/>
</dbReference>
<organism evidence="11 12">
    <name type="scientific">Fasciolopsis buskii</name>
    <dbReference type="NCBI Taxonomy" id="27845"/>
    <lineage>
        <taxon>Eukaryota</taxon>
        <taxon>Metazoa</taxon>
        <taxon>Spiralia</taxon>
        <taxon>Lophotrochozoa</taxon>
        <taxon>Platyhelminthes</taxon>
        <taxon>Trematoda</taxon>
        <taxon>Digenea</taxon>
        <taxon>Plagiorchiida</taxon>
        <taxon>Echinostomata</taxon>
        <taxon>Echinostomatoidea</taxon>
        <taxon>Fasciolidae</taxon>
        <taxon>Fasciolopsis</taxon>
    </lineage>
</organism>
<feature type="transmembrane region" description="Helical" evidence="9">
    <location>
        <begin position="205"/>
        <end position="235"/>
    </location>
</feature>
<proteinExistence type="predicted"/>
<evidence type="ECO:0000256" key="7">
    <source>
        <dbReference type="ARBA" id="ARBA00023170"/>
    </source>
</evidence>
<evidence type="ECO:0000256" key="6">
    <source>
        <dbReference type="ARBA" id="ARBA00023136"/>
    </source>
</evidence>
<evidence type="ECO:0000256" key="8">
    <source>
        <dbReference type="ARBA" id="ARBA00023224"/>
    </source>
</evidence>
<dbReference type="AlphaFoldDB" id="A0A8E0RT79"/>
<feature type="transmembrane region" description="Helical" evidence="9">
    <location>
        <begin position="317"/>
        <end position="337"/>
    </location>
</feature>
<dbReference type="Proteomes" id="UP000728185">
    <property type="component" value="Unassembled WGS sequence"/>
</dbReference>
<feature type="transmembrane region" description="Helical" evidence="9">
    <location>
        <begin position="25"/>
        <end position="50"/>
    </location>
</feature>
<evidence type="ECO:0000256" key="5">
    <source>
        <dbReference type="ARBA" id="ARBA00023040"/>
    </source>
</evidence>
<dbReference type="GO" id="GO:0005886">
    <property type="term" value="C:plasma membrane"/>
    <property type="evidence" value="ECO:0007669"/>
    <property type="project" value="UniProtKB-SubCell"/>
</dbReference>
<dbReference type="PRINTS" id="PR00237">
    <property type="entry name" value="GPCRRHODOPSN"/>
</dbReference>
<keyword evidence="4 9" id="KW-1133">Transmembrane helix</keyword>
<feature type="transmembrane region" description="Helical" evidence="9">
    <location>
        <begin position="442"/>
        <end position="465"/>
    </location>
</feature>
<evidence type="ECO:0000313" key="11">
    <source>
        <dbReference type="EMBL" id="KAA0187139.1"/>
    </source>
</evidence>
<keyword evidence="12" id="KW-1185">Reference proteome</keyword>
<dbReference type="EMBL" id="LUCM01009329">
    <property type="protein sequence ID" value="KAA0187139.1"/>
    <property type="molecule type" value="Genomic_DNA"/>
</dbReference>
<dbReference type="OrthoDB" id="6144223at2759"/>
<evidence type="ECO:0000256" key="1">
    <source>
        <dbReference type="ARBA" id="ARBA00004651"/>
    </source>
</evidence>
<feature type="transmembrane region" description="Helical" evidence="9">
    <location>
        <begin position="256"/>
        <end position="280"/>
    </location>
</feature>
<dbReference type="PROSITE" id="PS50262">
    <property type="entry name" value="G_PROTEIN_RECEP_F1_2"/>
    <property type="match status" value="1"/>
</dbReference>
<dbReference type="CDD" id="cd00637">
    <property type="entry name" value="7tm_classA_rhodopsin-like"/>
    <property type="match status" value="1"/>
</dbReference>
<keyword evidence="2" id="KW-1003">Cell membrane</keyword>
<keyword evidence="7" id="KW-0675">Receptor</keyword>
<dbReference type="InterPro" id="IPR050569">
    <property type="entry name" value="TAAR"/>
</dbReference>